<accession>A0A553NTY4</accession>
<name>A0A553NTY4_TIGCA</name>
<dbReference type="SUPFAM" id="SSF75011">
    <property type="entry name" value="3-carboxy-cis,cis-mucoante lactonizing enzyme"/>
    <property type="match status" value="1"/>
</dbReference>
<dbReference type="Pfam" id="PF05694">
    <property type="entry name" value="SBP56"/>
    <property type="match status" value="1"/>
</dbReference>
<dbReference type="OMA" id="AYDFWWH"/>
<dbReference type="EMBL" id="VCGU01000010">
    <property type="protein sequence ID" value="TRY68900.1"/>
    <property type="molecule type" value="Genomic_DNA"/>
</dbReference>
<evidence type="ECO:0000256" key="2">
    <source>
        <dbReference type="ARBA" id="ARBA00023266"/>
    </source>
</evidence>
<keyword evidence="4" id="KW-1185">Reference proteome</keyword>
<evidence type="ECO:0000313" key="3">
    <source>
        <dbReference type="EMBL" id="TRY68900.1"/>
    </source>
</evidence>
<organism evidence="3 4">
    <name type="scientific">Tigriopus californicus</name>
    <name type="common">Marine copepod</name>
    <dbReference type="NCBI Taxonomy" id="6832"/>
    <lineage>
        <taxon>Eukaryota</taxon>
        <taxon>Metazoa</taxon>
        <taxon>Ecdysozoa</taxon>
        <taxon>Arthropoda</taxon>
        <taxon>Crustacea</taxon>
        <taxon>Multicrustacea</taxon>
        <taxon>Hexanauplia</taxon>
        <taxon>Copepoda</taxon>
        <taxon>Harpacticoida</taxon>
        <taxon>Harpacticidae</taxon>
        <taxon>Tigriopus</taxon>
    </lineage>
</organism>
<dbReference type="InterPro" id="IPR008826">
    <property type="entry name" value="Se-bd"/>
</dbReference>
<dbReference type="Proteomes" id="UP000318571">
    <property type="component" value="Chromosome 1"/>
</dbReference>
<reference evidence="3 4" key="1">
    <citation type="journal article" date="2018" name="Nat. Ecol. Evol.">
        <title>Genomic signatures of mitonuclear coevolution across populations of Tigriopus californicus.</title>
        <authorList>
            <person name="Barreto F.S."/>
            <person name="Watson E.T."/>
            <person name="Lima T.G."/>
            <person name="Willett C.S."/>
            <person name="Edmands S."/>
            <person name="Li W."/>
            <person name="Burton R.S."/>
        </authorList>
    </citation>
    <scope>NUCLEOTIDE SEQUENCE [LARGE SCALE GENOMIC DNA]</scope>
    <source>
        <strain evidence="3 4">San Diego</strain>
    </source>
</reference>
<evidence type="ECO:0000256" key="1">
    <source>
        <dbReference type="ARBA" id="ARBA00005606"/>
    </source>
</evidence>
<dbReference type="STRING" id="6832.A0A553NTY4"/>
<dbReference type="PANTHER" id="PTHR23300">
    <property type="entry name" value="METHANETHIOL OXIDASE"/>
    <property type="match status" value="1"/>
</dbReference>
<comment type="caution">
    <text evidence="3">The sequence shown here is derived from an EMBL/GenBank/DDBJ whole genome shotgun (WGS) entry which is preliminary data.</text>
</comment>
<dbReference type="AlphaFoldDB" id="A0A553NTY4"/>
<comment type="similarity">
    <text evidence="1">Belongs to the selenium-binding protein family.</text>
</comment>
<sequence>MTCRGPGYASPLKAFKSGAVEKIVYIPCIVPDGSRSDYLVTVDVDPNSPNYSKVIHRLMMPNQGDELHHSGWNACSSCHDDPKRSRKYLILPSLNTNRIYVVDVLSDPLAPKIFKAVEPESLLARQCSAPHTTHCLADGNIMISTMGNGVEGEAKGDFILLDGQTFEVADTYTVGEDRAAFGYDFWYQPYHNVMISTEYGAPKFFMKGFDPAHVQDQGYGRFLNIFNWSERKLTQKLDLGPDGFLPLEVRFLHDPKADQGFVGCALNANVFRFFKTNEGTWDAEKVIDVPAKTVSNWILPEMPGIMTDIIISMDDKFLYFSNWIHGDIRQYDISDTRKPKLVGQIFLGGSIVNGGKVIVTKDEELTDQPEAVKIKGKECRGGPQMLQLSLDGKRLYVTTSLLSAWDKQFYPEMVRKGGMFYQVDVDTDQGGLCLNPEFLIDFGDEPDGPVLAHEVRYPGGDCTSDIYVA</sequence>
<gene>
    <name evidence="3" type="ORF">TCAL_06835</name>
</gene>
<evidence type="ECO:0000313" key="4">
    <source>
        <dbReference type="Proteomes" id="UP000318571"/>
    </source>
</evidence>
<dbReference type="GO" id="GO:0008430">
    <property type="term" value="F:selenium binding"/>
    <property type="evidence" value="ECO:0007669"/>
    <property type="project" value="InterPro"/>
</dbReference>
<proteinExistence type="inferred from homology"/>
<keyword evidence="2" id="KW-0711">Selenium</keyword>
<protein>
    <recommendedName>
        <fullName evidence="5">Methanethiol oxidase</fullName>
    </recommendedName>
</protein>
<dbReference type="PANTHER" id="PTHR23300:SF0">
    <property type="entry name" value="METHANETHIOL OXIDASE"/>
    <property type="match status" value="1"/>
</dbReference>
<dbReference type="OrthoDB" id="10252446at2759"/>
<evidence type="ECO:0008006" key="5">
    <source>
        <dbReference type="Google" id="ProtNLM"/>
    </source>
</evidence>